<dbReference type="PROSITE" id="PS51063">
    <property type="entry name" value="HTH_CRP_2"/>
    <property type="match status" value="1"/>
</dbReference>
<dbReference type="Gene3D" id="2.60.120.10">
    <property type="entry name" value="Jelly Rolls"/>
    <property type="match status" value="1"/>
</dbReference>
<proteinExistence type="predicted"/>
<feature type="domain" description="HTH crp-type" evidence="4">
    <location>
        <begin position="151"/>
        <end position="224"/>
    </location>
</feature>
<dbReference type="EMBL" id="FQVG01000012">
    <property type="protein sequence ID" value="SHE69734.1"/>
    <property type="molecule type" value="Genomic_DNA"/>
</dbReference>
<reference evidence="6" key="1">
    <citation type="submission" date="2016-11" db="EMBL/GenBank/DDBJ databases">
        <authorList>
            <person name="Varghese N."/>
            <person name="Submissions S."/>
        </authorList>
    </citation>
    <scope>NUCLEOTIDE SEQUENCE [LARGE SCALE GENOMIC DNA]</scope>
    <source>
        <strain evidence="6">DSM 10124</strain>
    </source>
</reference>
<evidence type="ECO:0000256" key="3">
    <source>
        <dbReference type="ARBA" id="ARBA00023163"/>
    </source>
</evidence>
<dbReference type="InterPro" id="IPR036390">
    <property type="entry name" value="WH_DNA-bd_sf"/>
</dbReference>
<organism evidence="5 6">
    <name type="scientific">Caloramator proteoclasticus DSM 10124</name>
    <dbReference type="NCBI Taxonomy" id="1121262"/>
    <lineage>
        <taxon>Bacteria</taxon>
        <taxon>Bacillati</taxon>
        <taxon>Bacillota</taxon>
        <taxon>Clostridia</taxon>
        <taxon>Eubacteriales</taxon>
        <taxon>Clostridiaceae</taxon>
        <taxon>Caloramator</taxon>
    </lineage>
</organism>
<keyword evidence="2" id="KW-0238">DNA-binding</keyword>
<dbReference type="Pfam" id="PF13545">
    <property type="entry name" value="HTH_Crp_2"/>
    <property type="match status" value="1"/>
</dbReference>
<accession>A0A1M4VL60</accession>
<evidence type="ECO:0000313" key="5">
    <source>
        <dbReference type="EMBL" id="SHE69734.1"/>
    </source>
</evidence>
<keyword evidence="3" id="KW-0804">Transcription</keyword>
<keyword evidence="5" id="KW-0808">Transferase</keyword>
<dbReference type="Proteomes" id="UP000184423">
    <property type="component" value="Unassembled WGS sequence"/>
</dbReference>
<dbReference type="GO" id="GO:0003677">
    <property type="term" value="F:DNA binding"/>
    <property type="evidence" value="ECO:0007669"/>
    <property type="project" value="UniProtKB-KW"/>
</dbReference>
<gene>
    <name evidence="5" type="ORF">SAMN02746091_00933</name>
</gene>
<keyword evidence="5" id="KW-0418">Kinase</keyword>
<dbReference type="RefSeq" id="WP_027308171.1">
    <property type="nucleotide sequence ID" value="NZ_FQVG01000012.1"/>
</dbReference>
<name>A0A1M4VL60_9CLOT</name>
<dbReference type="GO" id="GO:0006355">
    <property type="term" value="P:regulation of DNA-templated transcription"/>
    <property type="evidence" value="ECO:0007669"/>
    <property type="project" value="InterPro"/>
</dbReference>
<dbReference type="Pfam" id="PF00027">
    <property type="entry name" value="cNMP_binding"/>
    <property type="match status" value="1"/>
</dbReference>
<dbReference type="InterPro" id="IPR000595">
    <property type="entry name" value="cNMP-bd_dom"/>
</dbReference>
<dbReference type="SUPFAM" id="SSF46785">
    <property type="entry name" value="Winged helix' DNA-binding domain"/>
    <property type="match status" value="1"/>
</dbReference>
<dbReference type="SUPFAM" id="SSF51206">
    <property type="entry name" value="cAMP-binding domain-like"/>
    <property type="match status" value="1"/>
</dbReference>
<dbReference type="GO" id="GO:0016301">
    <property type="term" value="F:kinase activity"/>
    <property type="evidence" value="ECO:0007669"/>
    <property type="project" value="UniProtKB-KW"/>
</dbReference>
<dbReference type="PRINTS" id="PR00034">
    <property type="entry name" value="HTHCRP"/>
</dbReference>
<dbReference type="InterPro" id="IPR012318">
    <property type="entry name" value="HTH_CRP"/>
</dbReference>
<dbReference type="InterPro" id="IPR014710">
    <property type="entry name" value="RmlC-like_jellyroll"/>
</dbReference>
<dbReference type="SMART" id="SM00419">
    <property type="entry name" value="HTH_CRP"/>
    <property type="match status" value="1"/>
</dbReference>
<protein>
    <submittedName>
        <fullName evidence="5">cAMP-binding domain of CRP or a regulatory subunit of cAMP-dependent protein kinases</fullName>
    </submittedName>
</protein>
<dbReference type="CDD" id="cd00038">
    <property type="entry name" value="CAP_ED"/>
    <property type="match status" value="1"/>
</dbReference>
<sequence>MSREIYDKILSTHHRRYFYDIEKTIDKFYNIFGDDFKKVLYLKGEEIERENIKSKFFFLERGKFAIKHDNYMGRDMICSFVFPGEFFNFSVFTDESTFKYEAAINSCVYLIDKDKILNYLKENAEFRVYIHSLIIKSMDLQMIRQGYTSSGNHRHSFVSFILEYFNGYSSYKDGQVEVELDVNYQEIAYLLNMTRETLSRIVNEFKDSGIIESGRRYLKILDLEKFCA</sequence>
<keyword evidence="1" id="KW-0805">Transcription regulation</keyword>
<evidence type="ECO:0000313" key="6">
    <source>
        <dbReference type="Proteomes" id="UP000184423"/>
    </source>
</evidence>
<evidence type="ECO:0000259" key="4">
    <source>
        <dbReference type="PROSITE" id="PS51063"/>
    </source>
</evidence>
<evidence type="ECO:0000256" key="2">
    <source>
        <dbReference type="ARBA" id="ARBA00023125"/>
    </source>
</evidence>
<dbReference type="InterPro" id="IPR018490">
    <property type="entry name" value="cNMP-bd_dom_sf"/>
</dbReference>
<dbReference type="AlphaFoldDB" id="A0A1M4VL60"/>
<keyword evidence="6" id="KW-1185">Reference proteome</keyword>
<evidence type="ECO:0000256" key="1">
    <source>
        <dbReference type="ARBA" id="ARBA00023015"/>
    </source>
</evidence>